<dbReference type="SFLD" id="SFLDG01129">
    <property type="entry name" value="C1.5:_HAD__Beta-PGM__Phosphata"/>
    <property type="match status" value="1"/>
</dbReference>
<dbReference type="STRING" id="147828.A0A4S2KB80"/>
<dbReference type="AlphaFoldDB" id="A0A4S2KB80"/>
<dbReference type="SUPFAM" id="SSF56784">
    <property type="entry name" value="HAD-like"/>
    <property type="match status" value="1"/>
</dbReference>
<dbReference type="InterPro" id="IPR023198">
    <property type="entry name" value="PGP-like_dom2"/>
</dbReference>
<evidence type="ECO:0000313" key="1">
    <source>
        <dbReference type="EMBL" id="TGZ46585.1"/>
    </source>
</evidence>
<dbReference type="OrthoDB" id="40579at2759"/>
<protein>
    <submittedName>
        <fullName evidence="1">Uncharacterized protein</fullName>
    </submittedName>
</protein>
<dbReference type="Gene3D" id="3.40.50.1000">
    <property type="entry name" value="HAD superfamily/HAD-like"/>
    <property type="match status" value="1"/>
</dbReference>
<comment type="caution">
    <text evidence="1">The sequence shown here is derived from an EMBL/GenBank/DDBJ whole genome shotgun (WGS) entry which is preliminary data.</text>
</comment>
<dbReference type="Proteomes" id="UP000308267">
    <property type="component" value="Unassembled WGS sequence"/>
</dbReference>
<proteinExistence type="predicted"/>
<dbReference type="PANTHER" id="PTHR18901:SF38">
    <property type="entry name" value="PSEUDOURIDINE-5'-PHOSPHATASE"/>
    <property type="match status" value="1"/>
</dbReference>
<dbReference type="InterPro" id="IPR006439">
    <property type="entry name" value="HAD-SF_hydro_IA"/>
</dbReference>
<accession>A0A4S2KB80</accession>
<dbReference type="GO" id="GO:0016791">
    <property type="term" value="F:phosphatase activity"/>
    <property type="evidence" value="ECO:0007669"/>
    <property type="project" value="TreeGrafter"/>
</dbReference>
<dbReference type="Gene3D" id="1.10.150.240">
    <property type="entry name" value="Putative phosphatase, domain 2"/>
    <property type="match status" value="1"/>
</dbReference>
<dbReference type="NCBIfam" id="TIGR01509">
    <property type="entry name" value="HAD-SF-IA-v3"/>
    <property type="match status" value="1"/>
</dbReference>
<reference evidence="1 2" key="1">
    <citation type="journal article" date="2019" name="BMC Genomics">
        <title>New insights from Opisthorchis felineus genome: update on genomics of the epidemiologically important liver flukes.</title>
        <authorList>
            <person name="Ershov N.I."/>
            <person name="Mordvinov V.A."/>
            <person name="Prokhortchouk E.B."/>
            <person name="Pakharukova M.Y."/>
            <person name="Gunbin K.V."/>
            <person name="Ustyantsev K."/>
            <person name="Genaev M.A."/>
            <person name="Blinov A.G."/>
            <person name="Mazur A."/>
            <person name="Boulygina E."/>
            <person name="Tsygankova S."/>
            <person name="Khrameeva E."/>
            <person name="Chekanov N."/>
            <person name="Fan G."/>
            <person name="Xiao A."/>
            <person name="Zhang H."/>
            <person name="Xu X."/>
            <person name="Yang H."/>
            <person name="Solovyev V."/>
            <person name="Lee S.M."/>
            <person name="Liu X."/>
            <person name="Afonnikov D.A."/>
            <person name="Skryabin K.G."/>
        </authorList>
    </citation>
    <scope>NUCLEOTIDE SEQUENCE [LARGE SCALE GENOMIC DNA]</scope>
    <source>
        <strain evidence="1">AK-0245</strain>
        <tissue evidence="1">Whole organism</tissue>
    </source>
</reference>
<dbReference type="EMBL" id="SJOL01012104">
    <property type="protein sequence ID" value="TGZ46585.1"/>
    <property type="molecule type" value="Genomic_DNA"/>
</dbReference>
<sequence length="296" mass="33012">MQDARVSSGQRAFAHRLHGPQKFYAPLNAKIWALLNRSYHPQPLSCSLLGFAIIFVLLYMRPNISHVIFDVDGLLLDTESVYSAISTEILEEYGLKLTYDTKRKIMGRKPLEAASVLVNELSAPFTAVEWISMFKTRLSLDKWHLVPPLPGAEKLVLHLAKHNVPIALATGCRSDELRHKMRNHQTLWKHVSVAVASGDDPTIRHGKPEPDIFLAAASRFMDKPENSDAVLVFEDSPLGVEAAVLAGMHVIWVPAPEEPPSAIPETIHPSAANRVTRLPSLLEFKPENFGLPRMEE</sequence>
<dbReference type="InterPro" id="IPR041492">
    <property type="entry name" value="HAD_2"/>
</dbReference>
<dbReference type="Pfam" id="PF13419">
    <property type="entry name" value="HAD_2"/>
    <property type="match status" value="1"/>
</dbReference>
<dbReference type="PANTHER" id="PTHR18901">
    <property type="entry name" value="2-DEOXYGLUCOSE-6-PHOSPHATE PHOSPHATASE 2"/>
    <property type="match status" value="1"/>
</dbReference>
<keyword evidence="2" id="KW-1185">Reference proteome</keyword>
<organism evidence="1 2">
    <name type="scientific">Opisthorchis felineus</name>
    <dbReference type="NCBI Taxonomy" id="147828"/>
    <lineage>
        <taxon>Eukaryota</taxon>
        <taxon>Metazoa</taxon>
        <taxon>Spiralia</taxon>
        <taxon>Lophotrochozoa</taxon>
        <taxon>Platyhelminthes</taxon>
        <taxon>Trematoda</taxon>
        <taxon>Digenea</taxon>
        <taxon>Opisthorchiida</taxon>
        <taxon>Opisthorchiata</taxon>
        <taxon>Opisthorchiidae</taxon>
        <taxon>Opisthorchis</taxon>
    </lineage>
</organism>
<dbReference type="InterPro" id="IPR036412">
    <property type="entry name" value="HAD-like_sf"/>
</dbReference>
<dbReference type="InterPro" id="IPR023214">
    <property type="entry name" value="HAD_sf"/>
</dbReference>
<name>A0A4S2KB80_OPIFE</name>
<gene>
    <name evidence="1" type="ORF">CRM22_011093</name>
</gene>
<evidence type="ECO:0000313" key="2">
    <source>
        <dbReference type="Proteomes" id="UP000308267"/>
    </source>
</evidence>
<dbReference type="SFLD" id="SFLDS00003">
    <property type="entry name" value="Haloacid_Dehalogenase"/>
    <property type="match status" value="1"/>
</dbReference>